<evidence type="ECO:0000313" key="2">
    <source>
        <dbReference type="Proteomes" id="UP000662111"/>
    </source>
</evidence>
<name>A0ABQ2F8Y1_9MICO</name>
<evidence type="ECO:0000313" key="1">
    <source>
        <dbReference type="EMBL" id="GGK71265.1"/>
    </source>
</evidence>
<dbReference type="SUPFAM" id="SSF53756">
    <property type="entry name" value="UDP-Glycosyltransferase/glycogen phosphorylase"/>
    <property type="match status" value="1"/>
</dbReference>
<dbReference type="Gene3D" id="3.40.50.2000">
    <property type="entry name" value="Glycogen Phosphorylase B"/>
    <property type="match status" value="1"/>
</dbReference>
<organism evidence="1 2">
    <name type="scientific">Ornithinimicrobium pekingense</name>
    <dbReference type="NCBI Taxonomy" id="384677"/>
    <lineage>
        <taxon>Bacteria</taxon>
        <taxon>Bacillati</taxon>
        <taxon>Actinomycetota</taxon>
        <taxon>Actinomycetes</taxon>
        <taxon>Micrococcales</taxon>
        <taxon>Ornithinimicrobiaceae</taxon>
        <taxon>Ornithinimicrobium</taxon>
    </lineage>
</organism>
<dbReference type="Pfam" id="PF13692">
    <property type="entry name" value="Glyco_trans_1_4"/>
    <property type="match status" value="1"/>
</dbReference>
<gene>
    <name evidence="1" type="ORF">GCM10011509_19700</name>
</gene>
<proteinExistence type="predicted"/>
<comment type="caution">
    <text evidence="1">The sequence shown here is derived from an EMBL/GenBank/DDBJ whole genome shotgun (WGS) entry which is preliminary data.</text>
</comment>
<accession>A0ABQ2F8Y1</accession>
<protein>
    <recommendedName>
        <fullName evidence="3">Teichuronic acid biosynthesis glycosyltransferase TuaH</fullName>
    </recommendedName>
</protein>
<dbReference type="EMBL" id="BMLB01000004">
    <property type="protein sequence ID" value="GGK71265.1"/>
    <property type="molecule type" value="Genomic_DNA"/>
</dbReference>
<reference evidence="2" key="1">
    <citation type="journal article" date="2019" name="Int. J. Syst. Evol. Microbiol.">
        <title>The Global Catalogue of Microorganisms (GCM) 10K type strain sequencing project: providing services to taxonomists for standard genome sequencing and annotation.</title>
        <authorList>
            <consortium name="The Broad Institute Genomics Platform"/>
            <consortium name="The Broad Institute Genome Sequencing Center for Infectious Disease"/>
            <person name="Wu L."/>
            <person name="Ma J."/>
        </authorList>
    </citation>
    <scope>NUCLEOTIDE SEQUENCE [LARGE SCALE GENOMIC DNA]</scope>
    <source>
        <strain evidence="2">CGMCC 1.5362</strain>
    </source>
</reference>
<dbReference type="RefSeq" id="WP_022922557.1">
    <property type="nucleotide sequence ID" value="NZ_BMLB01000004.1"/>
</dbReference>
<evidence type="ECO:0008006" key="3">
    <source>
        <dbReference type="Google" id="ProtNLM"/>
    </source>
</evidence>
<sequence>MTGDPGSGVVYLGGTDWAHVAATDRHLTLALADLLGPSLYVDPVVSVSGTLRRRLAGEETVPMGLSTVAPRVTRLRTLGPPFLTRRGVFPLTRALQAAAVRHAVARCGIRPVAVVLATPWNSFVPGLPGHRVLYLTDDWEAGAVLTGKTGEGVRGQLGRELARADLACAVTPVLVDKLSRLDPDRPVELVPNGCALPARDMSAQRPGDLPAGPLVGLVGQVNERLDLDVLHAIVDSGMSLVVIGPLTCSSPAITRRFQALFARQRVTWLGRKAPEELSRYLPHLTVGVTPYRIDDFNRASFPLKTLEYLAYGLPVVASDLPAAQWLGSELVDIATTSEDFVALVARRYAEPPDPATADLRRRLAGAHTWQHRAAQLVEALTSRSPSRA</sequence>
<keyword evidence="2" id="KW-1185">Reference proteome</keyword>
<dbReference type="Proteomes" id="UP000662111">
    <property type="component" value="Unassembled WGS sequence"/>
</dbReference>